<evidence type="ECO:0000313" key="2">
    <source>
        <dbReference type="EMBL" id="MFD0630229.1"/>
    </source>
</evidence>
<accession>A0ABW2XEE7</accession>
<dbReference type="EMBL" id="JBHTGL010000015">
    <property type="protein sequence ID" value="MFD0630229.1"/>
    <property type="molecule type" value="Genomic_DNA"/>
</dbReference>
<sequence>MATTASERLWKQLRHAYDEADTPTLSQLTALANQLGLRKRGTGRSGQYAAGASTIHDWLNAKSVPAPAYTTHFRAVVQFLEARARHRGSEYRPVPPGLWDDLLLRARAERDAARGGRPATRREPEIPAPVTLTAPPIGFTGREADLRETLGWLDPHLDLAQVNNERRAPAVSMVTGMGGVGKTGFALHAAHRAKKWFPAGALFADLRGYVPGQQAEAGAVAGRFLRALGVKEKDLPPTDDGKCDAWQMALQGLALDGRPLLVVLDNVRTSGQVSHLLPSPPHRAIVTTRHRLSGPLASARRVDLGPLPMDDAVGLLERVLHEEDPDNTRVVDQSDDARRLAELCGGLPLALRICASLLRDESARPLASLVAELGDARTRLDALHYDDTDEHGRPMAVRATFELSYQHLTEQHRKAFRLLSAAPGPDISTESANALLGAASSRRLLADLARAQLLQGAGERWSMHDLIRLYAHESGLRHADEDGRAAALTGLLDHYLGVSRAATTHLVLDADVEPQPRNDVFADPQQAIAWLEAERVNLMAVSDLATTLGHPAGADLSFVLLPFLRRRRYIEDAIAITSNSVRSFRETGERVRQHQALCNLGTALVDGQRFQDAVDALTAAVAICEGGNSEAKAKALLNLGTALTLCRRFDEALTALDSAGGIFKEVGSVQDEAQTLCNLGSTLIDTGRLDLAVKALNTADAMFRRGGNRSGEVQVLGHMGRALSRMGHHDEAIKALRYQLAICEEIDDDDGRAVAWNGLGTELVHVGRFTEAAEAFRTATAIYTEMNDPRFASSALGNLGAVLRSLGQFDQAIEVLTAATAACREARDPDGERTMLLNLAVTHNERWMQHGAEDTVSRYSLFWAPEDPELHY</sequence>
<keyword evidence="2" id="KW-0547">Nucleotide-binding</keyword>
<evidence type="ECO:0000313" key="3">
    <source>
        <dbReference type="Proteomes" id="UP001596915"/>
    </source>
</evidence>
<protein>
    <submittedName>
        <fullName evidence="2">ATP-binding protein</fullName>
    </submittedName>
</protein>
<dbReference type="PANTHER" id="PTHR47691:SF3">
    <property type="entry name" value="HTH-TYPE TRANSCRIPTIONAL REGULATOR RV0890C-RELATED"/>
    <property type="match status" value="1"/>
</dbReference>
<dbReference type="PANTHER" id="PTHR47691">
    <property type="entry name" value="REGULATOR-RELATED"/>
    <property type="match status" value="1"/>
</dbReference>
<dbReference type="PRINTS" id="PR00364">
    <property type="entry name" value="DISEASERSIST"/>
</dbReference>
<dbReference type="SUPFAM" id="SSF48452">
    <property type="entry name" value="TPR-like"/>
    <property type="match status" value="1"/>
</dbReference>
<organism evidence="2 3">
    <name type="scientific">Streptomyces sanglieri</name>
    <dbReference type="NCBI Taxonomy" id="193460"/>
    <lineage>
        <taxon>Bacteria</taxon>
        <taxon>Bacillati</taxon>
        <taxon>Actinomycetota</taxon>
        <taxon>Actinomycetes</taxon>
        <taxon>Kitasatosporales</taxon>
        <taxon>Streptomycetaceae</taxon>
        <taxon>Streptomyces</taxon>
    </lineage>
</organism>
<reference evidence="2" key="3">
    <citation type="submission" date="2024-09" db="EMBL/GenBank/DDBJ databases">
        <authorList>
            <person name="Sun Q."/>
            <person name="Mori K."/>
        </authorList>
    </citation>
    <scope>NUCLEOTIDE SEQUENCE</scope>
    <source>
        <strain evidence="2">JCM 12607</strain>
    </source>
</reference>
<dbReference type="Pfam" id="PF13424">
    <property type="entry name" value="TPR_12"/>
    <property type="match status" value="1"/>
</dbReference>
<dbReference type="GO" id="GO:0005524">
    <property type="term" value="F:ATP binding"/>
    <property type="evidence" value="ECO:0007669"/>
    <property type="project" value="UniProtKB-KW"/>
</dbReference>
<keyword evidence="3" id="KW-1185">Reference proteome</keyword>
<proteinExistence type="predicted"/>
<dbReference type="Gene3D" id="1.25.40.10">
    <property type="entry name" value="Tetratricopeptide repeat domain"/>
    <property type="match status" value="2"/>
</dbReference>
<dbReference type="InterPro" id="IPR019734">
    <property type="entry name" value="TPR_rpt"/>
</dbReference>
<dbReference type="Pfam" id="PF13176">
    <property type="entry name" value="TPR_7"/>
    <property type="match status" value="1"/>
</dbReference>
<dbReference type="EMBL" id="JBHTGL010000014">
    <property type="protein sequence ID" value="MFD0630163.1"/>
    <property type="molecule type" value="Genomic_DNA"/>
</dbReference>
<dbReference type="SUPFAM" id="SSF52540">
    <property type="entry name" value="P-loop containing nucleoside triphosphate hydrolases"/>
    <property type="match status" value="1"/>
</dbReference>
<dbReference type="SMART" id="SM00028">
    <property type="entry name" value="TPR"/>
    <property type="match status" value="6"/>
</dbReference>
<dbReference type="Proteomes" id="UP001596915">
    <property type="component" value="Unassembled WGS sequence"/>
</dbReference>
<keyword evidence="2" id="KW-0067">ATP-binding</keyword>
<dbReference type="Pfam" id="PF13181">
    <property type="entry name" value="TPR_8"/>
    <property type="match status" value="1"/>
</dbReference>
<gene>
    <name evidence="1" type="ORF">ACFQ2K_53915</name>
    <name evidence="2" type="ORF">ACFQ2K_54300</name>
</gene>
<evidence type="ECO:0000313" key="1">
    <source>
        <dbReference type="EMBL" id="MFD0630163.1"/>
    </source>
</evidence>
<dbReference type="Gene3D" id="3.40.50.300">
    <property type="entry name" value="P-loop containing nucleotide triphosphate hydrolases"/>
    <property type="match status" value="1"/>
</dbReference>
<reference evidence="3" key="2">
    <citation type="journal article" date="2019" name="Int. J. Syst. Evol. Microbiol.">
        <title>The Global Catalogue of Microorganisms (GCM) 10K type strain sequencing project: providing services to taxonomists for standard genome sequencing and annotation.</title>
        <authorList>
            <consortium name="The Broad Institute Genomics Platform"/>
            <consortium name="The Broad Institute Genome Sequencing Center for Infectious Disease"/>
            <person name="Wu L."/>
            <person name="Ma J."/>
        </authorList>
    </citation>
    <scope>NUCLEOTIDE SEQUENCE [LARGE SCALE GENOMIC DNA]</scope>
    <source>
        <strain evidence="3">JCM 12607</strain>
    </source>
</reference>
<dbReference type="InterPro" id="IPR011990">
    <property type="entry name" value="TPR-like_helical_dom_sf"/>
</dbReference>
<dbReference type="Pfam" id="PF13432">
    <property type="entry name" value="TPR_16"/>
    <property type="match status" value="1"/>
</dbReference>
<reference evidence="2" key="1">
    <citation type="journal article" date="2014" name="Int. J. Syst. Evol. Microbiol.">
        <title>Complete genome of a new Firmicutes species belonging to the dominant human colonic microbiota ('Ruminococcus bicirculans') reveals two chromosomes and a selective capacity to utilize plant glucans.</title>
        <authorList>
            <consortium name="NISC Comparative Sequencing Program"/>
            <person name="Wegmann U."/>
            <person name="Louis P."/>
            <person name="Goesmann A."/>
            <person name="Henrissat B."/>
            <person name="Duncan S.H."/>
            <person name="Flint H.J."/>
        </authorList>
    </citation>
    <scope>NUCLEOTIDE SEQUENCE</scope>
    <source>
        <strain evidence="2">JCM 12607</strain>
    </source>
</reference>
<comment type="caution">
    <text evidence="2">The sequence shown here is derived from an EMBL/GenBank/DDBJ whole genome shotgun (WGS) entry which is preliminary data.</text>
</comment>
<dbReference type="InterPro" id="IPR027417">
    <property type="entry name" value="P-loop_NTPase"/>
</dbReference>
<name>A0ABW2XEE7_9ACTN</name>